<dbReference type="EMBL" id="CP009788">
    <property type="protein sequence ID" value="AJE02314.1"/>
    <property type="molecule type" value="Genomic_DNA"/>
</dbReference>
<accession>A0A0B5BES2</accession>
<organism evidence="3 5">
    <name type="scientific">Geobacter pickeringii</name>
    <dbReference type="NCBI Taxonomy" id="345632"/>
    <lineage>
        <taxon>Bacteria</taxon>
        <taxon>Pseudomonadati</taxon>
        <taxon>Thermodesulfobacteriota</taxon>
        <taxon>Desulfuromonadia</taxon>
        <taxon>Geobacterales</taxon>
        <taxon>Geobacteraceae</taxon>
        <taxon>Geobacter</taxon>
    </lineage>
</organism>
<reference evidence="3 5" key="1">
    <citation type="journal article" date="2015" name="Genome Announc.">
        <title>Complete Genome of Geobacter pickeringii G13T, a Metal-Reducing Isolate from Sedimentary Kaolin Deposits.</title>
        <authorList>
            <person name="Badalamenti J.P."/>
            <person name="Bond D.R."/>
        </authorList>
    </citation>
    <scope>NUCLEOTIDE SEQUENCE [LARGE SCALE GENOMIC DNA]</scope>
    <source>
        <strain evidence="3 5">G13</strain>
    </source>
</reference>
<dbReference type="InterPro" id="IPR002514">
    <property type="entry name" value="Transposase_8"/>
</dbReference>
<evidence type="ECO:0000313" key="1">
    <source>
        <dbReference type="EMBL" id="AJE02139.1"/>
    </source>
</evidence>
<dbReference type="Pfam" id="PF01527">
    <property type="entry name" value="HTH_Tnp_1"/>
    <property type="match status" value="1"/>
</dbReference>
<gene>
    <name evidence="1" type="ORF">GPICK_00965</name>
    <name evidence="2" type="ORF">GPICK_02030</name>
    <name evidence="3" type="ORF">GPICK_10100</name>
    <name evidence="4" type="ORF">GPICK_10965</name>
</gene>
<dbReference type="GO" id="GO:0003677">
    <property type="term" value="F:DNA binding"/>
    <property type="evidence" value="ECO:0007669"/>
    <property type="project" value="InterPro"/>
</dbReference>
<proteinExistence type="predicted"/>
<keyword evidence="5" id="KW-1185">Reference proteome</keyword>
<name>A0A0B5BES2_9BACT</name>
<dbReference type="Gene3D" id="1.10.10.60">
    <property type="entry name" value="Homeodomain-like"/>
    <property type="match status" value="1"/>
</dbReference>
<dbReference type="KEGG" id="gpi:GPICK_10965"/>
<dbReference type="AlphaFoldDB" id="A0A0B5BES2"/>
<dbReference type="PANTHER" id="PTHR33609:SF1">
    <property type="entry name" value="TRANSPOSASE"/>
    <property type="match status" value="1"/>
</dbReference>
<dbReference type="InterPro" id="IPR052546">
    <property type="entry name" value="Transposase_8_domain"/>
</dbReference>
<dbReference type="STRING" id="345632.GPICK_00965"/>
<dbReference type="KEGG" id="gpi:GPICK_02030"/>
<dbReference type="EMBL" id="CP009788">
    <property type="protein sequence ID" value="AJE02139.1"/>
    <property type="molecule type" value="Genomic_DNA"/>
</dbReference>
<dbReference type="GO" id="GO:0004803">
    <property type="term" value="F:transposase activity"/>
    <property type="evidence" value="ECO:0007669"/>
    <property type="project" value="InterPro"/>
</dbReference>
<dbReference type="PANTHER" id="PTHR33609">
    <property type="entry name" value="LOW CALCIUM RESPONSE LOCUS PROTEIN S"/>
    <property type="match status" value="1"/>
</dbReference>
<evidence type="ECO:0000313" key="2">
    <source>
        <dbReference type="EMBL" id="AJE02314.1"/>
    </source>
</evidence>
<dbReference type="GO" id="GO:0006313">
    <property type="term" value="P:DNA transposition"/>
    <property type="evidence" value="ECO:0007669"/>
    <property type="project" value="InterPro"/>
</dbReference>
<dbReference type="EMBL" id="CP009788">
    <property type="protein sequence ID" value="AJE03805.1"/>
    <property type="molecule type" value="Genomic_DNA"/>
</dbReference>
<evidence type="ECO:0000313" key="5">
    <source>
        <dbReference type="Proteomes" id="UP000057609"/>
    </source>
</evidence>
<dbReference type="KEGG" id="gpi:GPICK_10100"/>
<dbReference type="InterPro" id="IPR009057">
    <property type="entry name" value="Homeodomain-like_sf"/>
</dbReference>
<sequence length="88" mass="10217">MKAKRFTEEQIIGILKQAEAGMKVVDLCRMHGVSDATFYTWRKKYGGMDVSDAKRLKQLEDENRKLKQMLAEALLDNKILKDVVSKKW</sequence>
<evidence type="ECO:0000313" key="4">
    <source>
        <dbReference type="EMBL" id="AJE03805.1"/>
    </source>
</evidence>
<evidence type="ECO:0000313" key="3">
    <source>
        <dbReference type="EMBL" id="AJE03654.1"/>
    </source>
</evidence>
<dbReference type="EMBL" id="CP009788">
    <property type="protein sequence ID" value="AJE03654.1"/>
    <property type="molecule type" value="Genomic_DNA"/>
</dbReference>
<dbReference type="Proteomes" id="UP000057609">
    <property type="component" value="Chromosome"/>
</dbReference>
<protein>
    <submittedName>
        <fullName evidence="3">Transposase</fullName>
    </submittedName>
</protein>
<dbReference type="SUPFAM" id="SSF46689">
    <property type="entry name" value="Homeodomain-like"/>
    <property type="match status" value="1"/>
</dbReference>
<dbReference type="KEGG" id="gpi:GPICK_00965"/>
<dbReference type="HOGENOM" id="CLU_027402_34_1_7"/>